<keyword evidence="3" id="KW-1185">Reference proteome</keyword>
<dbReference type="EMBL" id="WHVB01000001">
    <property type="protein sequence ID" value="KAF8487252.1"/>
    <property type="molecule type" value="Genomic_DNA"/>
</dbReference>
<feature type="region of interest" description="Disordered" evidence="1">
    <location>
        <begin position="298"/>
        <end position="341"/>
    </location>
</feature>
<evidence type="ECO:0000313" key="3">
    <source>
        <dbReference type="Proteomes" id="UP000759537"/>
    </source>
</evidence>
<evidence type="ECO:0000256" key="1">
    <source>
        <dbReference type="SAM" id="MobiDB-lite"/>
    </source>
</evidence>
<organism evidence="2 3">
    <name type="scientific">Russula ochroleuca</name>
    <dbReference type="NCBI Taxonomy" id="152965"/>
    <lineage>
        <taxon>Eukaryota</taxon>
        <taxon>Fungi</taxon>
        <taxon>Dikarya</taxon>
        <taxon>Basidiomycota</taxon>
        <taxon>Agaricomycotina</taxon>
        <taxon>Agaricomycetes</taxon>
        <taxon>Russulales</taxon>
        <taxon>Russulaceae</taxon>
        <taxon>Russula</taxon>
    </lineage>
</organism>
<reference evidence="2" key="2">
    <citation type="journal article" date="2020" name="Nat. Commun.">
        <title>Large-scale genome sequencing of mycorrhizal fungi provides insights into the early evolution of symbiotic traits.</title>
        <authorList>
            <person name="Miyauchi S."/>
            <person name="Kiss E."/>
            <person name="Kuo A."/>
            <person name="Drula E."/>
            <person name="Kohler A."/>
            <person name="Sanchez-Garcia M."/>
            <person name="Morin E."/>
            <person name="Andreopoulos B."/>
            <person name="Barry K.W."/>
            <person name="Bonito G."/>
            <person name="Buee M."/>
            <person name="Carver A."/>
            <person name="Chen C."/>
            <person name="Cichocki N."/>
            <person name="Clum A."/>
            <person name="Culley D."/>
            <person name="Crous P.W."/>
            <person name="Fauchery L."/>
            <person name="Girlanda M."/>
            <person name="Hayes R.D."/>
            <person name="Keri Z."/>
            <person name="LaButti K."/>
            <person name="Lipzen A."/>
            <person name="Lombard V."/>
            <person name="Magnuson J."/>
            <person name="Maillard F."/>
            <person name="Murat C."/>
            <person name="Nolan M."/>
            <person name="Ohm R.A."/>
            <person name="Pangilinan J."/>
            <person name="Pereira M.F."/>
            <person name="Perotto S."/>
            <person name="Peter M."/>
            <person name="Pfister S."/>
            <person name="Riley R."/>
            <person name="Sitrit Y."/>
            <person name="Stielow J.B."/>
            <person name="Szollosi G."/>
            <person name="Zifcakova L."/>
            <person name="Stursova M."/>
            <person name="Spatafora J.W."/>
            <person name="Tedersoo L."/>
            <person name="Vaario L.M."/>
            <person name="Yamada A."/>
            <person name="Yan M."/>
            <person name="Wang P."/>
            <person name="Xu J."/>
            <person name="Bruns T."/>
            <person name="Baldrian P."/>
            <person name="Vilgalys R."/>
            <person name="Dunand C."/>
            <person name="Henrissat B."/>
            <person name="Grigoriev I.V."/>
            <person name="Hibbett D."/>
            <person name="Nagy L.G."/>
            <person name="Martin F.M."/>
        </authorList>
    </citation>
    <scope>NUCLEOTIDE SEQUENCE</scope>
    <source>
        <strain evidence="2">Prilba</strain>
    </source>
</reference>
<reference evidence="2" key="1">
    <citation type="submission" date="2019-10" db="EMBL/GenBank/DDBJ databases">
        <authorList>
            <consortium name="DOE Joint Genome Institute"/>
            <person name="Kuo A."/>
            <person name="Miyauchi S."/>
            <person name="Kiss E."/>
            <person name="Drula E."/>
            <person name="Kohler A."/>
            <person name="Sanchez-Garcia M."/>
            <person name="Andreopoulos B."/>
            <person name="Barry K.W."/>
            <person name="Bonito G."/>
            <person name="Buee M."/>
            <person name="Carver A."/>
            <person name="Chen C."/>
            <person name="Cichocki N."/>
            <person name="Clum A."/>
            <person name="Culley D."/>
            <person name="Crous P.W."/>
            <person name="Fauchery L."/>
            <person name="Girlanda M."/>
            <person name="Hayes R."/>
            <person name="Keri Z."/>
            <person name="LaButti K."/>
            <person name="Lipzen A."/>
            <person name="Lombard V."/>
            <person name="Magnuson J."/>
            <person name="Maillard F."/>
            <person name="Morin E."/>
            <person name="Murat C."/>
            <person name="Nolan M."/>
            <person name="Ohm R."/>
            <person name="Pangilinan J."/>
            <person name="Pereira M."/>
            <person name="Perotto S."/>
            <person name="Peter M."/>
            <person name="Riley R."/>
            <person name="Sitrit Y."/>
            <person name="Stielow B."/>
            <person name="Szollosi G."/>
            <person name="Zifcakova L."/>
            <person name="Stursova M."/>
            <person name="Spatafora J.W."/>
            <person name="Tedersoo L."/>
            <person name="Vaario L.-M."/>
            <person name="Yamada A."/>
            <person name="Yan M."/>
            <person name="Wang P."/>
            <person name="Xu J."/>
            <person name="Bruns T."/>
            <person name="Baldrian P."/>
            <person name="Vilgalys R."/>
            <person name="Henrissat B."/>
            <person name="Grigoriev I.V."/>
            <person name="Hibbett D."/>
            <person name="Nagy L.G."/>
            <person name="Martin F.M."/>
        </authorList>
    </citation>
    <scope>NUCLEOTIDE SEQUENCE</scope>
    <source>
        <strain evidence="2">Prilba</strain>
    </source>
</reference>
<dbReference type="Proteomes" id="UP000759537">
    <property type="component" value="Unassembled WGS sequence"/>
</dbReference>
<protein>
    <submittedName>
        <fullName evidence="2">Uncharacterized protein</fullName>
    </submittedName>
</protein>
<gene>
    <name evidence="2" type="ORF">DFH94DRAFT_678291</name>
</gene>
<dbReference type="AlphaFoldDB" id="A0A9P5TEU4"/>
<comment type="caution">
    <text evidence="2">The sequence shown here is derived from an EMBL/GenBank/DDBJ whole genome shotgun (WGS) entry which is preliminary data.</text>
</comment>
<accession>A0A9P5TEU4</accession>
<sequence>MPPLLHSYDGPSYLACPAVATDDRGAPTDLVFNFIGRSRGFNKSIVYCQCIQTLPSLVGISASKAILTVQNRLRCPWRVWTPGQGAHRPQASDFIRTPDSPRRSTSQPSPREDRIRREELFRYSRFASASISLCLALLGDFPRHECKSPLAVVWFIVPDKLSPHLRVGLPASGSTVVQQPFPNPQPRLISGPMSSEPHRSFEDGVSQLGELCNTTGVIRWIDLYTLHFQARRDFVTTMLCNPFGVICVCGESSIAVSVAVTAGGNKNEKRDGLRWITDRKTPSGSRLGWNARLLSKSAPNTAHLQDDDRTSSPRAVKPINPESCPSFRRPPSKPERLGIQQQGEGRIKEFVWLGGGCRVQKRSWTPGPNLRIGEMRDERRRKHLRSRKLEARRLERVSRF</sequence>
<feature type="region of interest" description="Disordered" evidence="1">
    <location>
        <begin position="83"/>
        <end position="114"/>
    </location>
</feature>
<evidence type="ECO:0000313" key="2">
    <source>
        <dbReference type="EMBL" id="KAF8487252.1"/>
    </source>
</evidence>
<name>A0A9P5TEU4_9AGAM</name>
<proteinExistence type="predicted"/>